<dbReference type="EMBL" id="JABTEG010000027">
    <property type="protein sequence ID" value="KAG4303767.1"/>
    <property type="molecule type" value="Genomic_DNA"/>
</dbReference>
<accession>A0ACB7C824</accession>
<sequence>MYIIFNIYEKKNCKSGILKLNRNITIFLMFSNTFFFQKITCPYIRKNIKCNTIFCPFNHTYCETEKEKSYDLKRKHCEINFENIINTENTTNVDNLYKKIQSNKNIHHDCTNIYTLNKLDDTVLKKDIFQNYSNIDDVIPKFIPNLIHIPHKIRVHFFKLIEQEFLRIYSKTKNNNLIKKISLEKELEILNSTYQNKSVYINSCKNFIISLKKKDILHENITNTKIENLDNTSKYKHIKISLLDLEKYLLRDVQLQKAGYILDIPSPEKIQTSDISSHVICHLLLEKIKIIQNVIIIGVN</sequence>
<proteinExistence type="predicted"/>
<evidence type="ECO:0000313" key="2">
    <source>
        <dbReference type="Proteomes" id="UP000768646"/>
    </source>
</evidence>
<reference evidence="1 2" key="1">
    <citation type="journal article" date="2021" name="Commun. Biol.">
        <title>Genomic insights into the host specific adaptation of the Pneumocystis genus.</title>
        <authorList>
            <person name="Cisse O.H."/>
            <person name="Ma L."/>
            <person name="Dekker J.P."/>
            <person name="Khil P.P."/>
            <person name="Youn J.-H."/>
            <person name="Brenchley J.M."/>
            <person name="Blair R."/>
            <person name="Pahar B."/>
            <person name="Chabe M."/>
            <person name="Van Rompay K.K.A."/>
            <person name="Keesler R."/>
            <person name="Sukura A."/>
            <person name="Hirsch V."/>
            <person name="Kutty G."/>
            <person name="Liu Y."/>
            <person name="Peng L."/>
            <person name="Chen J."/>
            <person name="Song J."/>
            <person name="Weissenbacher-Lang C."/>
            <person name="Xu J."/>
            <person name="Upham N.S."/>
            <person name="Stajich J.E."/>
            <person name="Cuomo C.A."/>
            <person name="Cushion M.T."/>
            <person name="Kovacs J.A."/>
        </authorList>
    </citation>
    <scope>NUCLEOTIDE SEQUENCE [LARGE SCALE GENOMIC DNA]</scope>
    <source>
        <strain evidence="1 2">RABM</strain>
    </source>
</reference>
<organism evidence="1 2">
    <name type="scientific">Pneumocystis oryctolagi</name>
    <dbReference type="NCBI Taxonomy" id="42067"/>
    <lineage>
        <taxon>Eukaryota</taxon>
        <taxon>Fungi</taxon>
        <taxon>Dikarya</taxon>
        <taxon>Ascomycota</taxon>
        <taxon>Taphrinomycotina</taxon>
        <taxon>Pneumocystomycetes</taxon>
        <taxon>Pneumocystaceae</taxon>
        <taxon>Pneumocystis</taxon>
    </lineage>
</organism>
<name>A0ACB7C824_9ASCO</name>
<dbReference type="Proteomes" id="UP000768646">
    <property type="component" value="Unassembled WGS sequence"/>
</dbReference>
<comment type="caution">
    <text evidence="1">The sequence shown here is derived from an EMBL/GenBank/DDBJ whole genome shotgun (WGS) entry which is preliminary data.</text>
</comment>
<keyword evidence="2" id="KW-1185">Reference proteome</keyword>
<protein>
    <submittedName>
        <fullName evidence="1">Uncharacterized protein</fullName>
    </submittedName>
</protein>
<evidence type="ECO:0000313" key="1">
    <source>
        <dbReference type="EMBL" id="KAG4303767.1"/>
    </source>
</evidence>
<gene>
    <name evidence="1" type="ORF">PORY_002828</name>
</gene>